<dbReference type="Gene3D" id="2.40.100.10">
    <property type="entry name" value="Cyclophilin-like"/>
    <property type="match status" value="1"/>
</dbReference>
<evidence type="ECO:0000256" key="5">
    <source>
        <dbReference type="SAM" id="MobiDB-lite"/>
    </source>
</evidence>
<dbReference type="PROSITE" id="PS00170">
    <property type="entry name" value="CSA_PPIASE_1"/>
    <property type="match status" value="1"/>
</dbReference>
<sequence length="234" mass="25038">MFARWLCCYALVAVVSTPCVSALAQEAPRVKITTNVGEIIVELYPDRAPKTVANFMEYVKSGHYVGTLFHRVINGFMIQGGGFDRSMIEKPTRAPIPLEANNGLRNDRGTLAMARTAAPNSATAQFFINLVDNSTLNAPNPDGYGYAVFGRVVSGMDVVDRIGSASTTKFGALADVPVQPIVITSVVLNPTVPAQESSHPVTSKEAADQRSGKAARIKNDMTGDSFPAVPPKRP</sequence>
<feature type="signal peptide" evidence="4">
    <location>
        <begin position="1"/>
        <end position="24"/>
    </location>
</feature>
<dbReference type="EC" id="5.2.1.8" evidence="4"/>
<protein>
    <recommendedName>
        <fullName evidence="4">Peptidyl-prolyl cis-trans isomerase</fullName>
        <shortName evidence="4">PPIase</shortName>
        <ecNumber evidence="4">5.2.1.8</ecNumber>
    </recommendedName>
</protein>
<dbReference type="PROSITE" id="PS50072">
    <property type="entry name" value="CSA_PPIASE_2"/>
    <property type="match status" value="1"/>
</dbReference>
<gene>
    <name evidence="7" type="ORF">C0Q88_02505</name>
</gene>
<reference evidence="7 8" key="1">
    <citation type="submission" date="2017-12" db="EMBL/GenBank/DDBJ databases">
        <title>Draft genome sequence of Ralstonia pickettii 52.</title>
        <authorList>
            <person name="Zheng B."/>
        </authorList>
    </citation>
    <scope>NUCLEOTIDE SEQUENCE [LARGE SCALE GENOMIC DNA]</scope>
    <source>
        <strain evidence="7 8">52</strain>
    </source>
</reference>
<feature type="domain" description="PPIase cyclophilin-type" evidence="6">
    <location>
        <begin position="34"/>
        <end position="188"/>
    </location>
</feature>
<dbReference type="Proteomes" id="UP000234456">
    <property type="component" value="Unassembled WGS sequence"/>
</dbReference>
<evidence type="ECO:0000313" key="8">
    <source>
        <dbReference type="Proteomes" id="UP000234456"/>
    </source>
</evidence>
<comment type="similarity">
    <text evidence="1 4">Belongs to the cyclophilin-type PPIase family.</text>
</comment>
<evidence type="ECO:0000313" key="7">
    <source>
        <dbReference type="EMBL" id="PLC44724.1"/>
    </source>
</evidence>
<feature type="region of interest" description="Disordered" evidence="5">
    <location>
        <begin position="193"/>
        <end position="234"/>
    </location>
</feature>
<evidence type="ECO:0000259" key="6">
    <source>
        <dbReference type="PROSITE" id="PS50072"/>
    </source>
</evidence>
<dbReference type="AlphaFoldDB" id="A0A2N4TYD2"/>
<proteinExistence type="inferred from homology"/>
<keyword evidence="3 4" id="KW-0413">Isomerase</keyword>
<dbReference type="OrthoDB" id="9807797at2"/>
<dbReference type="GO" id="GO:0003755">
    <property type="term" value="F:peptidyl-prolyl cis-trans isomerase activity"/>
    <property type="evidence" value="ECO:0007669"/>
    <property type="project" value="UniProtKB-UniRule"/>
</dbReference>
<evidence type="ECO:0000256" key="4">
    <source>
        <dbReference type="RuleBase" id="RU363019"/>
    </source>
</evidence>
<accession>A0A2N4TYD2</accession>
<evidence type="ECO:0000256" key="2">
    <source>
        <dbReference type="ARBA" id="ARBA00023110"/>
    </source>
</evidence>
<evidence type="ECO:0000256" key="1">
    <source>
        <dbReference type="ARBA" id="ARBA00007365"/>
    </source>
</evidence>
<feature type="compositionally biased region" description="Basic and acidic residues" evidence="5">
    <location>
        <begin position="205"/>
        <end position="221"/>
    </location>
</feature>
<dbReference type="CDD" id="cd01920">
    <property type="entry name" value="cyclophilin_EcCYP_like"/>
    <property type="match status" value="1"/>
</dbReference>
<dbReference type="Pfam" id="PF00160">
    <property type="entry name" value="Pro_isomerase"/>
    <property type="match status" value="1"/>
</dbReference>
<dbReference type="InterPro" id="IPR002130">
    <property type="entry name" value="Cyclophilin-type_PPIase_dom"/>
</dbReference>
<keyword evidence="4" id="KW-0732">Signal</keyword>
<feature type="chain" id="PRO_5014488921" description="Peptidyl-prolyl cis-trans isomerase" evidence="4">
    <location>
        <begin position="25"/>
        <end position="234"/>
    </location>
</feature>
<evidence type="ECO:0000256" key="3">
    <source>
        <dbReference type="ARBA" id="ARBA00023235"/>
    </source>
</evidence>
<organism evidence="7 8">
    <name type="scientific">Ralstonia pickettii</name>
    <name type="common">Burkholderia pickettii</name>
    <dbReference type="NCBI Taxonomy" id="329"/>
    <lineage>
        <taxon>Bacteria</taxon>
        <taxon>Pseudomonadati</taxon>
        <taxon>Pseudomonadota</taxon>
        <taxon>Betaproteobacteria</taxon>
        <taxon>Burkholderiales</taxon>
        <taxon>Burkholderiaceae</taxon>
        <taxon>Ralstonia</taxon>
    </lineage>
</organism>
<comment type="caution">
    <text evidence="7">The sequence shown here is derived from an EMBL/GenBank/DDBJ whole genome shotgun (WGS) entry which is preliminary data.</text>
</comment>
<dbReference type="PANTHER" id="PTHR43246">
    <property type="entry name" value="PEPTIDYL-PROLYL CIS-TRANS ISOMERASE CYP38, CHLOROPLASTIC"/>
    <property type="match status" value="1"/>
</dbReference>
<dbReference type="SUPFAM" id="SSF50891">
    <property type="entry name" value="Cyclophilin-like"/>
    <property type="match status" value="1"/>
</dbReference>
<dbReference type="InterPro" id="IPR020892">
    <property type="entry name" value="Cyclophilin-type_PPIase_CS"/>
</dbReference>
<name>A0A2N4TYD2_RALPI</name>
<comment type="function">
    <text evidence="4">PPIases accelerate the folding of proteins. It catalyzes the cis-trans isomerization of proline imidic peptide bonds in oligopeptides.</text>
</comment>
<dbReference type="InterPro" id="IPR044665">
    <property type="entry name" value="E_coli_cyclophilin_A-like"/>
</dbReference>
<comment type="catalytic activity">
    <reaction evidence="4">
        <text>[protein]-peptidylproline (omega=180) = [protein]-peptidylproline (omega=0)</text>
        <dbReference type="Rhea" id="RHEA:16237"/>
        <dbReference type="Rhea" id="RHEA-COMP:10747"/>
        <dbReference type="Rhea" id="RHEA-COMP:10748"/>
        <dbReference type="ChEBI" id="CHEBI:83833"/>
        <dbReference type="ChEBI" id="CHEBI:83834"/>
        <dbReference type="EC" id="5.2.1.8"/>
    </reaction>
</comment>
<dbReference type="GO" id="GO:0006457">
    <property type="term" value="P:protein folding"/>
    <property type="evidence" value="ECO:0007669"/>
    <property type="project" value="InterPro"/>
</dbReference>
<dbReference type="InterPro" id="IPR029000">
    <property type="entry name" value="Cyclophilin-like_dom_sf"/>
</dbReference>
<keyword evidence="2 4" id="KW-0697">Rotamase</keyword>
<dbReference type="EMBL" id="PKQE01000001">
    <property type="protein sequence ID" value="PLC44724.1"/>
    <property type="molecule type" value="Genomic_DNA"/>
</dbReference>
<dbReference type="PRINTS" id="PR00153">
    <property type="entry name" value="CSAPPISMRASE"/>
</dbReference>